<dbReference type="Proteomes" id="UP001196565">
    <property type="component" value="Unassembled WGS sequence"/>
</dbReference>
<keyword evidence="2" id="KW-1185">Reference proteome</keyword>
<dbReference type="EMBL" id="JAHYBZ010000001">
    <property type="protein sequence ID" value="MBW6397049.1"/>
    <property type="molecule type" value="Genomic_DNA"/>
</dbReference>
<accession>A0ABS7A427</accession>
<name>A0ABS7A427_9PROT</name>
<evidence type="ECO:0000313" key="2">
    <source>
        <dbReference type="Proteomes" id="UP001196565"/>
    </source>
</evidence>
<comment type="caution">
    <text evidence="1">The sequence shown here is derived from an EMBL/GenBank/DDBJ whole genome shotgun (WGS) entry which is preliminary data.</text>
</comment>
<reference evidence="1 2" key="1">
    <citation type="submission" date="2021-07" db="EMBL/GenBank/DDBJ databases">
        <authorList>
            <person name="So Y."/>
        </authorList>
    </citation>
    <scope>NUCLEOTIDE SEQUENCE [LARGE SCALE GENOMIC DNA]</scope>
    <source>
        <strain evidence="1 2">HJA6</strain>
    </source>
</reference>
<gene>
    <name evidence="1" type="ORF">KPL78_04275</name>
</gene>
<proteinExistence type="predicted"/>
<organism evidence="1 2">
    <name type="scientific">Roseomonas alba</name>
    <dbReference type="NCBI Taxonomy" id="2846776"/>
    <lineage>
        <taxon>Bacteria</taxon>
        <taxon>Pseudomonadati</taxon>
        <taxon>Pseudomonadota</taxon>
        <taxon>Alphaproteobacteria</taxon>
        <taxon>Acetobacterales</taxon>
        <taxon>Roseomonadaceae</taxon>
        <taxon>Roseomonas</taxon>
    </lineage>
</organism>
<evidence type="ECO:0000313" key="1">
    <source>
        <dbReference type="EMBL" id="MBW6397049.1"/>
    </source>
</evidence>
<sequence length="233" mass="24997">MKIPAPTREFHIAAPGTGPVPLWIARIEFAEDAALAERVVHLGVRDRHAGTDGPLVPLSTKEHEELEAGEQALRTFLLTRLRNGRLVARGIPAGSIETVALPTEAWADAIVDWWNSAIDIHGTEVRGILVGASGDARVAAPVKPDTSPSRRPRGRSFRALDAPFAELGARMVLEGKATGPMDAALALSDRLAGKKEGTTRAKRLAPLIRKCLADIERDAGQSGQTNRHSDHSD</sequence>
<dbReference type="RefSeq" id="WP_219761632.1">
    <property type="nucleotide sequence ID" value="NZ_JAHYBZ010000001.1"/>
</dbReference>
<protein>
    <submittedName>
        <fullName evidence="1">Uncharacterized protein</fullName>
    </submittedName>
</protein>